<evidence type="ECO:0000313" key="3">
    <source>
        <dbReference type="Proteomes" id="UP000009168"/>
    </source>
</evidence>
<feature type="region of interest" description="Disordered" evidence="1">
    <location>
        <begin position="106"/>
        <end position="135"/>
    </location>
</feature>
<dbReference type="RefSeq" id="XP_001009556.1">
    <property type="nucleotide sequence ID" value="XM_001009556.3"/>
</dbReference>
<organism evidence="2 3">
    <name type="scientific">Tetrahymena thermophila (strain SB210)</name>
    <dbReference type="NCBI Taxonomy" id="312017"/>
    <lineage>
        <taxon>Eukaryota</taxon>
        <taxon>Sar</taxon>
        <taxon>Alveolata</taxon>
        <taxon>Ciliophora</taxon>
        <taxon>Intramacronucleata</taxon>
        <taxon>Oligohymenophorea</taxon>
        <taxon>Hymenostomatida</taxon>
        <taxon>Tetrahymenina</taxon>
        <taxon>Tetrahymenidae</taxon>
        <taxon>Tetrahymena</taxon>
    </lineage>
</organism>
<dbReference type="GeneID" id="7845155"/>
<evidence type="ECO:0000256" key="1">
    <source>
        <dbReference type="SAM" id="MobiDB-lite"/>
    </source>
</evidence>
<keyword evidence="3" id="KW-1185">Reference proteome</keyword>
<dbReference type="Proteomes" id="UP000009168">
    <property type="component" value="Unassembled WGS sequence"/>
</dbReference>
<evidence type="ECO:0000313" key="2">
    <source>
        <dbReference type="EMBL" id="EAR89311.1"/>
    </source>
</evidence>
<feature type="compositionally biased region" description="Low complexity" evidence="1">
    <location>
        <begin position="111"/>
        <end position="123"/>
    </location>
</feature>
<dbReference type="HOGENOM" id="CLU_810100_0_0_1"/>
<dbReference type="OrthoDB" id="297088at2759"/>
<dbReference type="KEGG" id="tet:TTHERM_00371260"/>
<dbReference type="eggNOG" id="ENOG502SVG5">
    <property type="taxonomic scope" value="Eukaryota"/>
</dbReference>
<gene>
    <name evidence="2" type="ORF">TTHERM_00371260</name>
</gene>
<sequence length="343" mass="39604">MKKQDSKKTIPLVAKKAEIIFSLPNCQPTGSYYLPQINQQNGYFQQNPITNNQNQTTQQQVNQTNGMIRSASGTAFHPSQQQSQRTVSEIRKVGSQKVLSRVNHGLITNGPQTQSQTQLPQAQENKKTNIPPTTPFINLERDNYAQDIARRKLFMQDLHSDLHTKQYISEINQISKQPPKKKTRRHKTKFHIVKTNKNIEKLSNIICNFIQDNKKFTGSDVAVVPQYEKNAPFAQSTLDFADQLIEDKQHFKEKYGFDENNLRRNKCVLEQVVLNRMEKRVRTREKNQQLKKAKQGIPDNPYYYDGNSQSIDGDDIIARLEKPVENKNIQLALPKIQETNEEN</sequence>
<feature type="region of interest" description="Disordered" evidence="1">
    <location>
        <begin position="283"/>
        <end position="305"/>
    </location>
</feature>
<dbReference type="InParanoid" id="I7MDK7"/>
<protein>
    <submittedName>
        <fullName evidence="2">Uncharacterized protein</fullName>
    </submittedName>
</protein>
<dbReference type="AlphaFoldDB" id="I7MDK7"/>
<proteinExistence type="predicted"/>
<name>I7MDK7_TETTS</name>
<dbReference type="EMBL" id="GG662821">
    <property type="protein sequence ID" value="EAR89311.1"/>
    <property type="molecule type" value="Genomic_DNA"/>
</dbReference>
<accession>I7MDK7</accession>
<reference evidence="3" key="1">
    <citation type="journal article" date="2006" name="PLoS Biol.">
        <title>Macronuclear genome sequence of the ciliate Tetrahymena thermophila, a model eukaryote.</title>
        <authorList>
            <person name="Eisen J.A."/>
            <person name="Coyne R.S."/>
            <person name="Wu M."/>
            <person name="Wu D."/>
            <person name="Thiagarajan M."/>
            <person name="Wortman J.R."/>
            <person name="Badger J.H."/>
            <person name="Ren Q."/>
            <person name="Amedeo P."/>
            <person name="Jones K.M."/>
            <person name="Tallon L.J."/>
            <person name="Delcher A.L."/>
            <person name="Salzberg S.L."/>
            <person name="Silva J.C."/>
            <person name="Haas B.J."/>
            <person name="Majoros W.H."/>
            <person name="Farzad M."/>
            <person name="Carlton J.M."/>
            <person name="Smith R.K. Jr."/>
            <person name="Garg J."/>
            <person name="Pearlman R.E."/>
            <person name="Karrer K.M."/>
            <person name="Sun L."/>
            <person name="Manning G."/>
            <person name="Elde N.C."/>
            <person name="Turkewitz A.P."/>
            <person name="Asai D.J."/>
            <person name="Wilkes D.E."/>
            <person name="Wang Y."/>
            <person name="Cai H."/>
            <person name="Collins K."/>
            <person name="Stewart B.A."/>
            <person name="Lee S.R."/>
            <person name="Wilamowska K."/>
            <person name="Weinberg Z."/>
            <person name="Ruzzo W.L."/>
            <person name="Wloga D."/>
            <person name="Gaertig J."/>
            <person name="Frankel J."/>
            <person name="Tsao C.-C."/>
            <person name="Gorovsky M.A."/>
            <person name="Keeling P.J."/>
            <person name="Waller R.F."/>
            <person name="Patron N.J."/>
            <person name="Cherry J.M."/>
            <person name="Stover N.A."/>
            <person name="Krieger C.J."/>
            <person name="del Toro C."/>
            <person name="Ryder H.F."/>
            <person name="Williamson S.C."/>
            <person name="Barbeau R.A."/>
            <person name="Hamilton E.P."/>
            <person name="Orias E."/>
        </authorList>
    </citation>
    <scope>NUCLEOTIDE SEQUENCE [LARGE SCALE GENOMIC DNA]</scope>
    <source>
        <strain evidence="3">SB210</strain>
    </source>
</reference>